<reference evidence="3" key="1">
    <citation type="journal article" date="2019" name="Int. J. Syst. Evol. Microbiol.">
        <title>The Global Catalogue of Microorganisms (GCM) 10K type strain sequencing project: providing services to taxonomists for standard genome sequencing and annotation.</title>
        <authorList>
            <consortium name="The Broad Institute Genomics Platform"/>
            <consortium name="The Broad Institute Genome Sequencing Center for Infectious Disease"/>
            <person name="Wu L."/>
            <person name="Ma J."/>
        </authorList>
    </citation>
    <scope>NUCLEOTIDE SEQUENCE [LARGE SCALE GENOMIC DNA]</scope>
    <source>
        <strain evidence="3">JCM 16722</strain>
    </source>
</reference>
<keyword evidence="3" id="KW-1185">Reference proteome</keyword>
<dbReference type="CDD" id="cd04301">
    <property type="entry name" value="NAT_SF"/>
    <property type="match status" value="1"/>
</dbReference>
<proteinExistence type="predicted"/>
<evidence type="ECO:0000259" key="1">
    <source>
        <dbReference type="PROSITE" id="PS51186"/>
    </source>
</evidence>
<protein>
    <submittedName>
        <fullName evidence="2">GNAT family N-acetyltransferase</fullName>
    </submittedName>
</protein>
<dbReference type="PROSITE" id="PS51186">
    <property type="entry name" value="GNAT"/>
    <property type="match status" value="1"/>
</dbReference>
<dbReference type="SUPFAM" id="SSF55729">
    <property type="entry name" value="Acyl-CoA N-acyltransferases (Nat)"/>
    <property type="match status" value="1"/>
</dbReference>
<sequence length="217" mass="24491">MSFYMKNFCESSIDTRVADETDRIIVRTATAADLKYAMEISAETASSAKARGTGIGTRTPQSICNKILEGNAVIALTQKGEWIGYIYLEAYAEAEFISHCGLIVSPSWRRRGIATLMKRQIFELSKLKYPKAKIFGITTSLATMKINSKLGLYPVSFSEITQDPSFWDKCQNCINYPDLKKKEFKNCYCTAMLFDPSTVQNLAIEKKRRSYNSPTIH</sequence>
<dbReference type="Proteomes" id="UP001500167">
    <property type="component" value="Unassembled WGS sequence"/>
</dbReference>
<feature type="domain" description="N-acetyltransferase" evidence="1">
    <location>
        <begin position="24"/>
        <end position="183"/>
    </location>
</feature>
<dbReference type="EMBL" id="BAAAZK010000002">
    <property type="protein sequence ID" value="GAA4171474.1"/>
    <property type="molecule type" value="Genomic_DNA"/>
</dbReference>
<evidence type="ECO:0000313" key="3">
    <source>
        <dbReference type="Proteomes" id="UP001500167"/>
    </source>
</evidence>
<evidence type="ECO:0000313" key="2">
    <source>
        <dbReference type="EMBL" id="GAA4171474.1"/>
    </source>
</evidence>
<comment type="caution">
    <text evidence="2">The sequence shown here is derived from an EMBL/GenBank/DDBJ whole genome shotgun (WGS) entry which is preliminary data.</text>
</comment>
<name>A0ABP7ZVQ6_9SPHI</name>
<dbReference type="InterPro" id="IPR016181">
    <property type="entry name" value="Acyl_CoA_acyltransferase"/>
</dbReference>
<organism evidence="2 3">
    <name type="scientific">Sphingobacterium ginsenosidimutans</name>
    <dbReference type="NCBI Taxonomy" id="687845"/>
    <lineage>
        <taxon>Bacteria</taxon>
        <taxon>Pseudomonadati</taxon>
        <taxon>Bacteroidota</taxon>
        <taxon>Sphingobacteriia</taxon>
        <taxon>Sphingobacteriales</taxon>
        <taxon>Sphingobacteriaceae</taxon>
        <taxon>Sphingobacterium</taxon>
    </lineage>
</organism>
<dbReference type="InterPro" id="IPR000182">
    <property type="entry name" value="GNAT_dom"/>
</dbReference>
<accession>A0ABP7ZVQ6</accession>
<dbReference type="Gene3D" id="3.40.630.30">
    <property type="match status" value="1"/>
</dbReference>
<gene>
    <name evidence="2" type="ORF">GCM10022218_11580</name>
</gene>
<dbReference type="Pfam" id="PF00583">
    <property type="entry name" value="Acetyltransf_1"/>
    <property type="match status" value="1"/>
</dbReference>